<keyword evidence="3" id="KW-1185">Reference proteome</keyword>
<evidence type="ECO:0000259" key="1">
    <source>
        <dbReference type="Pfam" id="PF16694"/>
    </source>
</evidence>
<dbReference type="HOGENOM" id="CLU_106310_3_1_5"/>
<accession>A0A0A8K7U9</accession>
<dbReference type="AlphaFoldDB" id="A0A0A8K7U9"/>
<name>A0A0A8K7U9_9HYPH</name>
<proteinExistence type="predicted"/>
<evidence type="ECO:0000313" key="3">
    <source>
        <dbReference type="Proteomes" id="UP000031643"/>
    </source>
</evidence>
<protein>
    <submittedName>
        <fullName evidence="2">Cytochrome P460</fullName>
    </submittedName>
</protein>
<dbReference type="STRING" id="1384459.GL4_3186"/>
<dbReference type="OrthoDB" id="511546at2"/>
<dbReference type="RefSeq" id="WP_045368862.1">
    <property type="nucleotide sequence ID" value="NZ_AP014648.1"/>
</dbReference>
<sequence length="163" mass="18415">MAEPLSAESLERLLRVPKVDYRLDWVFLGSFSVLADDPKDGAKGLHDVYAPREAVEAYRRTGTFPDGTVLVKDVFLTKTEPLTTGTVSYADRLQGRFVLVKDSTNQNAARSPLWGDGWGWAFFEGDETDKTVTTDYRKDCLGCHEPARSQDFLYTRGYPVLRR</sequence>
<dbReference type="Gene3D" id="3.50.70.20">
    <property type="entry name" value="Cytochrome P460"/>
    <property type="match status" value="1"/>
</dbReference>
<feature type="domain" description="Cytochrome P460" evidence="1">
    <location>
        <begin position="25"/>
        <end position="155"/>
    </location>
</feature>
<reference evidence="2 3" key="1">
    <citation type="submission" date="2014-09" db="EMBL/GenBank/DDBJ databases">
        <title>Genome sequencing of Methyloceanibacter caenitepidi Gela4.</title>
        <authorList>
            <person name="Takeuchi M."/>
            <person name="Susumu S."/>
            <person name="Kamagata Y."/>
            <person name="Oshima K."/>
            <person name="Hattori M."/>
            <person name="Iwasaki W."/>
        </authorList>
    </citation>
    <scope>NUCLEOTIDE SEQUENCE [LARGE SCALE GENOMIC DNA]</scope>
    <source>
        <strain evidence="2 3">Gela4</strain>
    </source>
</reference>
<dbReference type="InterPro" id="IPR038142">
    <property type="entry name" value="Cytochrome_P460_sp"/>
</dbReference>
<dbReference type="InterPro" id="IPR032033">
    <property type="entry name" value="Cytochrome_P460"/>
</dbReference>
<dbReference type="Proteomes" id="UP000031643">
    <property type="component" value="Chromosome"/>
</dbReference>
<dbReference type="KEGG" id="mcg:GL4_3186"/>
<dbReference type="EMBL" id="AP014648">
    <property type="protein sequence ID" value="BAQ18617.1"/>
    <property type="molecule type" value="Genomic_DNA"/>
</dbReference>
<dbReference type="Pfam" id="PF16694">
    <property type="entry name" value="Cytochrome_P460"/>
    <property type="match status" value="1"/>
</dbReference>
<organism evidence="2 3">
    <name type="scientific">Methyloceanibacter caenitepidi</name>
    <dbReference type="NCBI Taxonomy" id="1384459"/>
    <lineage>
        <taxon>Bacteria</taxon>
        <taxon>Pseudomonadati</taxon>
        <taxon>Pseudomonadota</taxon>
        <taxon>Alphaproteobacteria</taxon>
        <taxon>Hyphomicrobiales</taxon>
        <taxon>Hyphomicrobiaceae</taxon>
        <taxon>Methyloceanibacter</taxon>
    </lineage>
</organism>
<evidence type="ECO:0000313" key="2">
    <source>
        <dbReference type="EMBL" id="BAQ18617.1"/>
    </source>
</evidence>
<dbReference type="CDD" id="cd20750">
    <property type="entry name" value="cyt_c_I"/>
    <property type="match status" value="1"/>
</dbReference>
<gene>
    <name evidence="2" type="ORF">GL4_3186</name>
</gene>